<protein>
    <recommendedName>
        <fullName evidence="5">DUF4218 domain-containing protein</fullName>
    </recommendedName>
</protein>
<sequence length="274" mass="32670">MKILKEYVRNHYRPEACIIESYVAEEIVEYCTEYLHDVNLIGIPVSHNLPDNFGRGLTISKPQIVDLNLLNQAHLYVLCNTAIIDLYIEKHIEQLRIENPSHSRDKVWIQNKYIKEFIKWFENHIYYGVIEEIWKLDYIDFRLPIFKCTWVNSNGGSKIDENGFILVNFNRIGHKDDCFILANKAKQVFFVLDPSNSQWLVVLTCNPRFLMEEHDNDITLQKMFVCTRSIYKIVYDNFDDIFIYYIEDGGEIELNITRKVEIRRERRKLKNNFS</sequence>
<feature type="domain" description="DUF4218" evidence="2">
    <location>
        <begin position="2"/>
        <end position="39"/>
    </location>
</feature>
<gene>
    <name evidence="3" type="ORF">AXF42_Ash006896</name>
</gene>
<evidence type="ECO:0000313" key="3">
    <source>
        <dbReference type="EMBL" id="PKA66199.1"/>
    </source>
</evidence>
<dbReference type="EMBL" id="KZ451886">
    <property type="protein sequence ID" value="PKA66199.1"/>
    <property type="molecule type" value="Genomic_DNA"/>
</dbReference>
<evidence type="ECO:0008006" key="5">
    <source>
        <dbReference type="Google" id="ProtNLM"/>
    </source>
</evidence>
<keyword evidence="4" id="KW-1185">Reference proteome</keyword>
<dbReference type="Pfam" id="PF13952">
    <property type="entry name" value="DUF4216"/>
    <property type="match status" value="1"/>
</dbReference>
<evidence type="ECO:0000259" key="1">
    <source>
        <dbReference type="Pfam" id="PF13952"/>
    </source>
</evidence>
<feature type="domain" description="DUF4216" evidence="1">
    <location>
        <begin position="135"/>
        <end position="202"/>
    </location>
</feature>
<evidence type="ECO:0000259" key="2">
    <source>
        <dbReference type="Pfam" id="PF13960"/>
    </source>
</evidence>
<dbReference type="PANTHER" id="PTHR48258:SF8">
    <property type="entry name" value="DUF4216 DOMAIN-CONTAINING PROTEIN"/>
    <property type="match status" value="1"/>
</dbReference>
<dbReference type="InterPro" id="IPR025452">
    <property type="entry name" value="DUF4218"/>
</dbReference>
<dbReference type="PANTHER" id="PTHR48258">
    <property type="entry name" value="DUF4218 DOMAIN-CONTAINING PROTEIN-RELATED"/>
    <property type="match status" value="1"/>
</dbReference>
<accession>A0A2I0BEI2</accession>
<name>A0A2I0BEI2_9ASPA</name>
<evidence type="ECO:0000313" key="4">
    <source>
        <dbReference type="Proteomes" id="UP000236161"/>
    </source>
</evidence>
<dbReference type="AlphaFoldDB" id="A0A2I0BEI2"/>
<dbReference type="OrthoDB" id="673110at2759"/>
<proteinExistence type="predicted"/>
<dbReference type="InterPro" id="IPR025312">
    <property type="entry name" value="DUF4216"/>
</dbReference>
<dbReference type="Proteomes" id="UP000236161">
    <property type="component" value="Unassembled WGS sequence"/>
</dbReference>
<dbReference type="Pfam" id="PF13960">
    <property type="entry name" value="DUF4218"/>
    <property type="match status" value="1"/>
</dbReference>
<reference evidence="3 4" key="1">
    <citation type="journal article" date="2017" name="Nature">
        <title>The Apostasia genome and the evolution of orchids.</title>
        <authorList>
            <person name="Zhang G.Q."/>
            <person name="Liu K.W."/>
            <person name="Li Z."/>
            <person name="Lohaus R."/>
            <person name="Hsiao Y.Y."/>
            <person name="Niu S.C."/>
            <person name="Wang J.Y."/>
            <person name="Lin Y.C."/>
            <person name="Xu Q."/>
            <person name="Chen L.J."/>
            <person name="Yoshida K."/>
            <person name="Fujiwara S."/>
            <person name="Wang Z.W."/>
            <person name="Zhang Y.Q."/>
            <person name="Mitsuda N."/>
            <person name="Wang M."/>
            <person name="Liu G.H."/>
            <person name="Pecoraro L."/>
            <person name="Huang H.X."/>
            <person name="Xiao X.J."/>
            <person name="Lin M."/>
            <person name="Wu X.Y."/>
            <person name="Wu W.L."/>
            <person name="Chen Y.Y."/>
            <person name="Chang S.B."/>
            <person name="Sakamoto S."/>
            <person name="Ohme-Takagi M."/>
            <person name="Yagi M."/>
            <person name="Zeng S.J."/>
            <person name="Shen C.Y."/>
            <person name="Yeh C.M."/>
            <person name="Luo Y.B."/>
            <person name="Tsai W.C."/>
            <person name="Van de Peer Y."/>
            <person name="Liu Z.J."/>
        </authorList>
    </citation>
    <scope>NUCLEOTIDE SEQUENCE [LARGE SCALE GENOMIC DNA]</scope>
    <source>
        <strain evidence="4">cv. Shenzhen</strain>
        <tissue evidence="3">Stem</tissue>
    </source>
</reference>
<organism evidence="3 4">
    <name type="scientific">Apostasia shenzhenica</name>
    <dbReference type="NCBI Taxonomy" id="1088818"/>
    <lineage>
        <taxon>Eukaryota</taxon>
        <taxon>Viridiplantae</taxon>
        <taxon>Streptophyta</taxon>
        <taxon>Embryophyta</taxon>
        <taxon>Tracheophyta</taxon>
        <taxon>Spermatophyta</taxon>
        <taxon>Magnoliopsida</taxon>
        <taxon>Liliopsida</taxon>
        <taxon>Asparagales</taxon>
        <taxon>Orchidaceae</taxon>
        <taxon>Apostasioideae</taxon>
        <taxon>Apostasia</taxon>
    </lineage>
</organism>